<dbReference type="Pfam" id="PF11527">
    <property type="entry name" value="ARL2_Bind_BART"/>
    <property type="match status" value="1"/>
</dbReference>
<keyword evidence="8" id="KW-0966">Cell projection</keyword>
<reference evidence="12" key="1">
    <citation type="journal article" date="2023" name="Commun. Biol.">
        <title>Genome analysis of Parmales, the sister group of diatoms, reveals the evolutionary specialization of diatoms from phago-mixotrophs to photoautotrophs.</title>
        <authorList>
            <person name="Ban H."/>
            <person name="Sato S."/>
            <person name="Yoshikawa S."/>
            <person name="Yamada K."/>
            <person name="Nakamura Y."/>
            <person name="Ichinomiya M."/>
            <person name="Sato N."/>
            <person name="Blanc-Mathieu R."/>
            <person name="Endo H."/>
            <person name="Kuwata A."/>
            <person name="Ogata H."/>
        </authorList>
    </citation>
    <scope>NUCLEOTIDE SEQUENCE [LARGE SCALE GENOMIC DNA]</scope>
</reference>
<comment type="similarity">
    <text evidence="3">Belongs to the CFAP36 family.</text>
</comment>
<dbReference type="InterPro" id="IPR023379">
    <property type="entry name" value="BART_dom"/>
</dbReference>
<dbReference type="GO" id="GO:0005930">
    <property type="term" value="C:axoneme"/>
    <property type="evidence" value="ECO:0007669"/>
    <property type="project" value="TreeGrafter"/>
</dbReference>
<dbReference type="PANTHER" id="PTHR21532">
    <property type="entry name" value="PHOSPHODIESTERASE HL"/>
    <property type="match status" value="1"/>
</dbReference>
<dbReference type="AlphaFoldDB" id="A0A9W7LFS5"/>
<keyword evidence="6" id="KW-0175">Coiled coil</keyword>
<keyword evidence="5" id="KW-0963">Cytoplasm</keyword>
<dbReference type="PANTHER" id="PTHR21532:SF0">
    <property type="entry name" value="CILIA- AND FLAGELLA-ASSOCIATED PROTEIN 36"/>
    <property type="match status" value="1"/>
</dbReference>
<evidence type="ECO:0000256" key="5">
    <source>
        <dbReference type="ARBA" id="ARBA00022490"/>
    </source>
</evidence>
<dbReference type="EMBL" id="BRYA01000365">
    <property type="protein sequence ID" value="GMI47907.1"/>
    <property type="molecule type" value="Genomic_DNA"/>
</dbReference>
<dbReference type="InterPro" id="IPR042541">
    <property type="entry name" value="BART_sf"/>
</dbReference>
<evidence type="ECO:0000259" key="10">
    <source>
        <dbReference type="Pfam" id="PF11527"/>
    </source>
</evidence>
<comment type="subcellular location">
    <subcellularLocation>
        <location evidence="1">Cell projection</location>
        <location evidence="1">Cilium</location>
    </subcellularLocation>
    <subcellularLocation>
        <location evidence="2">Cytoplasm</location>
    </subcellularLocation>
</comment>
<gene>
    <name evidence="11" type="ORF">TrCOL_g4847</name>
</gene>
<dbReference type="Gene3D" id="1.20.1520.10">
    <property type="entry name" value="ADP-ribosylation factor-like 2-binding protein, domain"/>
    <property type="match status" value="1"/>
</dbReference>
<name>A0A9W7LFS5_9STRA</name>
<dbReference type="GO" id="GO:0097546">
    <property type="term" value="C:ciliary base"/>
    <property type="evidence" value="ECO:0007669"/>
    <property type="project" value="TreeGrafter"/>
</dbReference>
<evidence type="ECO:0000256" key="3">
    <source>
        <dbReference type="ARBA" id="ARBA00007460"/>
    </source>
</evidence>
<evidence type="ECO:0000256" key="1">
    <source>
        <dbReference type="ARBA" id="ARBA00004138"/>
    </source>
</evidence>
<evidence type="ECO:0000256" key="9">
    <source>
        <dbReference type="ARBA" id="ARBA00031593"/>
    </source>
</evidence>
<feature type="domain" description="BART" evidence="10">
    <location>
        <begin position="16"/>
        <end position="147"/>
    </location>
</feature>
<evidence type="ECO:0000256" key="2">
    <source>
        <dbReference type="ARBA" id="ARBA00004496"/>
    </source>
</evidence>
<evidence type="ECO:0000256" key="7">
    <source>
        <dbReference type="ARBA" id="ARBA00023069"/>
    </source>
</evidence>
<organism evidence="11 12">
    <name type="scientific">Triparma columacea</name>
    <dbReference type="NCBI Taxonomy" id="722753"/>
    <lineage>
        <taxon>Eukaryota</taxon>
        <taxon>Sar</taxon>
        <taxon>Stramenopiles</taxon>
        <taxon>Ochrophyta</taxon>
        <taxon>Bolidophyceae</taxon>
        <taxon>Parmales</taxon>
        <taxon>Triparmaceae</taxon>
        <taxon>Triparma</taxon>
    </lineage>
</organism>
<evidence type="ECO:0000256" key="4">
    <source>
        <dbReference type="ARBA" id="ARBA00021815"/>
    </source>
</evidence>
<dbReference type="OrthoDB" id="10416812at2759"/>
<evidence type="ECO:0000313" key="11">
    <source>
        <dbReference type="EMBL" id="GMI47907.1"/>
    </source>
</evidence>
<dbReference type="InterPro" id="IPR038888">
    <property type="entry name" value="CFAP36"/>
</dbReference>
<comment type="caution">
    <text evidence="11">The sequence shown here is derived from an EMBL/GenBank/DDBJ whole genome shotgun (WGS) entry which is preliminary data.</text>
</comment>
<sequence>MPPRAPSPIDGISSMDPILEALLEYFDSNEIKRTFRDFYSSYGAAFSNDDKDDKEYSHRTYEAFVYYEGLFAKEMESFCKKEGVTEEAVVEALHLGLRGKGGELKDDEGECQAVDEHGDDIRGLVSNLLAALDFSSFAQRMEKEEKKNKRAMEDAEMLGL</sequence>
<evidence type="ECO:0000313" key="12">
    <source>
        <dbReference type="Proteomes" id="UP001165065"/>
    </source>
</evidence>
<evidence type="ECO:0000256" key="8">
    <source>
        <dbReference type="ARBA" id="ARBA00023273"/>
    </source>
</evidence>
<accession>A0A9W7LFS5</accession>
<dbReference type="Proteomes" id="UP001165065">
    <property type="component" value="Unassembled WGS sequence"/>
</dbReference>
<protein>
    <recommendedName>
        <fullName evidence="4">Cilia- and flagella-associated protein 36</fullName>
    </recommendedName>
    <alternativeName>
        <fullName evidence="9">Coiled-coil domain-containing protein 104</fullName>
    </alternativeName>
</protein>
<keyword evidence="12" id="KW-1185">Reference proteome</keyword>
<keyword evidence="7" id="KW-0969">Cilium</keyword>
<evidence type="ECO:0000256" key="6">
    <source>
        <dbReference type="ARBA" id="ARBA00023054"/>
    </source>
</evidence>
<proteinExistence type="inferred from homology"/>